<dbReference type="Pfam" id="PF00172">
    <property type="entry name" value="Zn_clus"/>
    <property type="match status" value="1"/>
</dbReference>
<feature type="region of interest" description="Disordered" evidence="7">
    <location>
        <begin position="322"/>
        <end position="354"/>
    </location>
</feature>
<evidence type="ECO:0000256" key="6">
    <source>
        <dbReference type="ARBA" id="ARBA00023242"/>
    </source>
</evidence>
<accession>A0A284RA16</accession>
<dbReference type="InterPro" id="IPR036864">
    <property type="entry name" value="Zn2-C6_fun-type_DNA-bd_sf"/>
</dbReference>
<feature type="domain" description="Zn(2)-C6 fungal-type" evidence="8">
    <location>
        <begin position="37"/>
        <end position="68"/>
    </location>
</feature>
<organism evidence="9 10">
    <name type="scientific">Armillaria ostoyae</name>
    <name type="common">Armillaria root rot fungus</name>
    <dbReference type="NCBI Taxonomy" id="47428"/>
    <lineage>
        <taxon>Eukaryota</taxon>
        <taxon>Fungi</taxon>
        <taxon>Dikarya</taxon>
        <taxon>Basidiomycota</taxon>
        <taxon>Agaricomycotina</taxon>
        <taxon>Agaricomycetes</taxon>
        <taxon>Agaricomycetidae</taxon>
        <taxon>Agaricales</taxon>
        <taxon>Marasmiineae</taxon>
        <taxon>Physalacriaceae</taxon>
        <taxon>Armillaria</taxon>
    </lineage>
</organism>
<feature type="compositionally biased region" description="Polar residues" evidence="7">
    <location>
        <begin position="236"/>
        <end position="256"/>
    </location>
</feature>
<dbReference type="STRING" id="47428.A0A284RA16"/>
<feature type="compositionally biased region" description="Polar residues" evidence="7">
    <location>
        <begin position="143"/>
        <end position="161"/>
    </location>
</feature>
<dbReference type="GO" id="GO:0000981">
    <property type="term" value="F:DNA-binding transcription factor activity, RNA polymerase II-specific"/>
    <property type="evidence" value="ECO:0007669"/>
    <property type="project" value="InterPro"/>
</dbReference>
<reference evidence="10" key="1">
    <citation type="journal article" date="2017" name="Nat. Ecol. Evol.">
        <title>Genome expansion and lineage-specific genetic innovations in the forest pathogenic fungi Armillaria.</title>
        <authorList>
            <person name="Sipos G."/>
            <person name="Prasanna A.N."/>
            <person name="Walter M.C."/>
            <person name="O'Connor E."/>
            <person name="Balint B."/>
            <person name="Krizsan K."/>
            <person name="Kiss B."/>
            <person name="Hess J."/>
            <person name="Varga T."/>
            <person name="Slot J."/>
            <person name="Riley R."/>
            <person name="Boka B."/>
            <person name="Rigling D."/>
            <person name="Barry K."/>
            <person name="Lee J."/>
            <person name="Mihaltcheva S."/>
            <person name="LaButti K."/>
            <person name="Lipzen A."/>
            <person name="Waldron R."/>
            <person name="Moloney N.M."/>
            <person name="Sperisen C."/>
            <person name="Kredics L."/>
            <person name="Vagvoelgyi C."/>
            <person name="Patrignani A."/>
            <person name="Fitzpatrick D."/>
            <person name="Nagy I."/>
            <person name="Doyle S."/>
            <person name="Anderson J.B."/>
            <person name="Grigoriev I.V."/>
            <person name="Gueldener U."/>
            <person name="Muensterkoetter M."/>
            <person name="Nagy L.G."/>
        </authorList>
    </citation>
    <scope>NUCLEOTIDE SEQUENCE [LARGE SCALE GENOMIC DNA]</scope>
    <source>
        <strain evidence="10">C18/9</strain>
    </source>
</reference>
<dbReference type="GO" id="GO:0005634">
    <property type="term" value="C:nucleus"/>
    <property type="evidence" value="ECO:0007669"/>
    <property type="project" value="UniProtKB-SubCell"/>
</dbReference>
<dbReference type="EMBL" id="FUEG01000006">
    <property type="protein sequence ID" value="SJL05578.1"/>
    <property type="molecule type" value="Genomic_DNA"/>
</dbReference>
<evidence type="ECO:0000256" key="7">
    <source>
        <dbReference type="SAM" id="MobiDB-lite"/>
    </source>
</evidence>
<evidence type="ECO:0000259" key="8">
    <source>
        <dbReference type="PROSITE" id="PS50048"/>
    </source>
</evidence>
<evidence type="ECO:0000256" key="3">
    <source>
        <dbReference type="ARBA" id="ARBA00023015"/>
    </source>
</evidence>
<sequence length="883" mass="97396">MHPASHNAQKKPHDMGDDKGDKNEKPAVKTLSRVPRACNACRKQKMRCEGADNPPCRRCRNTGLECMFERPNREATLTGEAGLERIRSLEAHVVEIRHSQSSILNSLAEIQAQLRGSVFPVRPPPPEFMASFHHHSPIMHSPAAQTPSTVHSHSADIQPSPTGAPPMFNRGPGANTPGASRSSRPPYPGAALPQQSQMPPAGEYTGPQPGPPNAFPPIAYTPGFQGPQGPVLPPFSSIQSMGQPTSPQQAQGNVSSVRFYPPDNGQPGQRTPHMGTKRPATSGESSELDDEDNGELPASGLVAPWEVLRGLADVAIERAAKARENGDSSDAQSRPRTPISDSQARPTKRRKIRHKGTRVLTFPDVVTKNIISEAEARDLFRIFYHGCSTFLPVFDSTIDTFENLHQRSPFAVDAICMVASHVRDGGGKSSEIYLRCLDETQAISCATLFSPVARIEAVQSMILVSGWSDNGWLSGGHAVRMALELSLHKAWPKLLQRMNANKANATDDRDLVTASRTWFTLYLFEHQLSYGTGRPAILKEDDSIRHARALLQHPLAIEDDMRLVSTLELMAIREKLHNSLSPSEGQVRDSDFEELRRADTAFRQWYTTWDTAFSQKYEDAGKSFYRQSLQVQHLHAELFHNAVALRGINGPEDVENMPAVQRDLAIRSIQIAQQGVDITITSPAYKEGLKYAVHYTHATATFTASFLLRLARLFPNECDTQEIKHQVERLASLMADVPGKRYALTLQLMLKRFQSRRASSSSSRSPTIGREPHRQQLSMIMDHGGQNVAGGVSYPSSSYSNITGSPEGQQVVAAQVPGPVPYAPHPHQHQEAEQIWRGFESTANEQLPVWISDQSLGGQSFQQHGMDAFLLPSDYLPPGPQIW</sequence>
<dbReference type="OrthoDB" id="4454541at2759"/>
<keyword evidence="3" id="KW-0805">Transcription regulation</keyword>
<dbReference type="CDD" id="cd00067">
    <property type="entry name" value="GAL4"/>
    <property type="match status" value="1"/>
</dbReference>
<gene>
    <name evidence="9" type="ORF">ARMOST_08935</name>
</gene>
<keyword evidence="4" id="KW-0238">DNA-binding</keyword>
<dbReference type="PANTHER" id="PTHR31845">
    <property type="entry name" value="FINGER DOMAIN PROTEIN, PUTATIVE-RELATED"/>
    <property type="match status" value="1"/>
</dbReference>
<feature type="compositionally biased region" description="Basic and acidic residues" evidence="7">
    <location>
        <begin position="11"/>
        <end position="27"/>
    </location>
</feature>
<evidence type="ECO:0000313" key="10">
    <source>
        <dbReference type="Proteomes" id="UP000219338"/>
    </source>
</evidence>
<evidence type="ECO:0000256" key="2">
    <source>
        <dbReference type="ARBA" id="ARBA00022723"/>
    </source>
</evidence>
<dbReference type="CDD" id="cd12148">
    <property type="entry name" value="fungal_TF_MHR"/>
    <property type="match status" value="1"/>
</dbReference>
<dbReference type="SMART" id="SM00906">
    <property type="entry name" value="Fungal_trans"/>
    <property type="match status" value="1"/>
</dbReference>
<dbReference type="Proteomes" id="UP000219338">
    <property type="component" value="Unassembled WGS sequence"/>
</dbReference>
<dbReference type="PROSITE" id="PS50048">
    <property type="entry name" value="ZN2_CY6_FUNGAL_2"/>
    <property type="match status" value="1"/>
</dbReference>
<feature type="region of interest" description="Disordered" evidence="7">
    <location>
        <begin position="1"/>
        <end position="30"/>
    </location>
</feature>
<dbReference type="Gene3D" id="4.10.240.10">
    <property type="entry name" value="Zn(2)-C6 fungal-type DNA-binding domain"/>
    <property type="match status" value="1"/>
</dbReference>
<dbReference type="PANTHER" id="PTHR31845:SF17">
    <property type="entry name" value="ZN(II)2CYS6 TRANSCRIPTION FACTOR (EUROFUNG)"/>
    <property type="match status" value="1"/>
</dbReference>
<dbReference type="InterPro" id="IPR051089">
    <property type="entry name" value="prtT"/>
</dbReference>
<dbReference type="GO" id="GO:0006351">
    <property type="term" value="P:DNA-templated transcription"/>
    <property type="evidence" value="ECO:0007669"/>
    <property type="project" value="InterPro"/>
</dbReference>
<protein>
    <recommendedName>
        <fullName evidence="8">Zn(2)-C6 fungal-type domain-containing protein</fullName>
    </recommendedName>
</protein>
<dbReference type="AlphaFoldDB" id="A0A284RA16"/>
<dbReference type="SUPFAM" id="SSF57701">
    <property type="entry name" value="Zn2/Cys6 DNA-binding domain"/>
    <property type="match status" value="1"/>
</dbReference>
<dbReference type="PROSITE" id="PS00463">
    <property type="entry name" value="ZN2_CY6_FUNGAL_1"/>
    <property type="match status" value="1"/>
</dbReference>
<dbReference type="GO" id="GO:0008270">
    <property type="term" value="F:zinc ion binding"/>
    <property type="evidence" value="ECO:0007669"/>
    <property type="project" value="InterPro"/>
</dbReference>
<keyword evidence="10" id="KW-1185">Reference proteome</keyword>
<feature type="compositionally biased region" description="Polar residues" evidence="7">
    <location>
        <begin position="328"/>
        <end position="345"/>
    </location>
</feature>
<keyword evidence="2" id="KW-0479">Metal-binding</keyword>
<name>A0A284RA16_ARMOS</name>
<dbReference type="InterPro" id="IPR001138">
    <property type="entry name" value="Zn2Cys6_DnaBD"/>
</dbReference>
<feature type="region of interest" description="Disordered" evidence="7">
    <location>
        <begin position="138"/>
        <end position="298"/>
    </location>
</feature>
<proteinExistence type="predicted"/>
<keyword evidence="5" id="KW-0804">Transcription</keyword>
<dbReference type="Pfam" id="PF04082">
    <property type="entry name" value="Fungal_trans"/>
    <property type="match status" value="1"/>
</dbReference>
<dbReference type="SMART" id="SM00066">
    <property type="entry name" value="GAL4"/>
    <property type="match status" value="1"/>
</dbReference>
<evidence type="ECO:0000256" key="4">
    <source>
        <dbReference type="ARBA" id="ARBA00023125"/>
    </source>
</evidence>
<dbReference type="OMA" id="SARTWFC"/>
<evidence type="ECO:0000256" key="5">
    <source>
        <dbReference type="ARBA" id="ARBA00023163"/>
    </source>
</evidence>
<keyword evidence="6" id="KW-0539">Nucleus</keyword>
<dbReference type="InterPro" id="IPR007219">
    <property type="entry name" value="XnlR_reg_dom"/>
</dbReference>
<evidence type="ECO:0000313" key="9">
    <source>
        <dbReference type="EMBL" id="SJL05578.1"/>
    </source>
</evidence>
<comment type="subcellular location">
    <subcellularLocation>
        <location evidence="1">Nucleus</location>
    </subcellularLocation>
</comment>
<dbReference type="GO" id="GO:0000976">
    <property type="term" value="F:transcription cis-regulatory region binding"/>
    <property type="evidence" value="ECO:0007669"/>
    <property type="project" value="TreeGrafter"/>
</dbReference>
<evidence type="ECO:0000256" key="1">
    <source>
        <dbReference type="ARBA" id="ARBA00004123"/>
    </source>
</evidence>